<dbReference type="PANTHER" id="PTHR27002">
    <property type="entry name" value="RECEPTOR-LIKE SERINE/THREONINE-PROTEIN KINASE SD1-8"/>
    <property type="match status" value="1"/>
</dbReference>
<dbReference type="GO" id="GO:0005886">
    <property type="term" value="C:plasma membrane"/>
    <property type="evidence" value="ECO:0007669"/>
    <property type="project" value="UniProtKB-SubCell"/>
</dbReference>
<comment type="catalytic activity">
    <reaction evidence="17 19">
        <text>L-threonyl-[protein] + ATP = O-phospho-L-threonyl-[protein] + ADP + H(+)</text>
        <dbReference type="Rhea" id="RHEA:46608"/>
        <dbReference type="Rhea" id="RHEA-COMP:11060"/>
        <dbReference type="Rhea" id="RHEA-COMP:11605"/>
        <dbReference type="ChEBI" id="CHEBI:15378"/>
        <dbReference type="ChEBI" id="CHEBI:30013"/>
        <dbReference type="ChEBI" id="CHEBI:30616"/>
        <dbReference type="ChEBI" id="CHEBI:61977"/>
        <dbReference type="ChEBI" id="CHEBI:456216"/>
        <dbReference type="EC" id="2.7.11.1"/>
    </reaction>
</comment>
<dbReference type="ExpressionAtlas" id="A5BJG8">
    <property type="expression patterns" value="baseline and differential"/>
</dbReference>
<dbReference type="AlphaFoldDB" id="A5BJG8"/>
<evidence type="ECO:0000256" key="19">
    <source>
        <dbReference type="PIRNR" id="PIRNR000641"/>
    </source>
</evidence>
<keyword evidence="13" id="KW-0472">Membrane</keyword>
<dbReference type="PIRSF" id="PIRSF000641">
    <property type="entry name" value="SRK"/>
    <property type="match status" value="1"/>
</dbReference>
<dbReference type="InterPro" id="IPR024171">
    <property type="entry name" value="SRK-like_kinase"/>
</dbReference>
<evidence type="ECO:0000259" key="22">
    <source>
        <dbReference type="PROSITE" id="PS50927"/>
    </source>
</evidence>
<comment type="catalytic activity">
    <reaction evidence="18 19">
        <text>L-seryl-[protein] + ATP = O-phospho-L-seryl-[protein] + ADP + H(+)</text>
        <dbReference type="Rhea" id="RHEA:17989"/>
        <dbReference type="Rhea" id="RHEA-COMP:9863"/>
        <dbReference type="Rhea" id="RHEA-COMP:11604"/>
        <dbReference type="ChEBI" id="CHEBI:15378"/>
        <dbReference type="ChEBI" id="CHEBI:29999"/>
        <dbReference type="ChEBI" id="CHEBI:30616"/>
        <dbReference type="ChEBI" id="CHEBI:83421"/>
        <dbReference type="ChEBI" id="CHEBI:456216"/>
        <dbReference type="EC" id="2.7.11.1"/>
    </reaction>
</comment>
<reference evidence="23" key="1">
    <citation type="journal article" date="2007" name="PLoS ONE">
        <title>The first genome sequence of an elite grapevine cultivar (Pinot noir Vitis vinifera L.): coping with a highly heterozygous genome.</title>
        <authorList>
            <person name="Velasco R."/>
            <person name="Zharkikh A."/>
            <person name="Troggio M."/>
            <person name="Cartwright D.A."/>
            <person name="Cestaro A."/>
            <person name="Pruss D."/>
            <person name="Pindo M."/>
            <person name="FitzGerald L.M."/>
            <person name="Vezzulli S."/>
            <person name="Reid J."/>
            <person name="Malacarne G."/>
            <person name="Iliev D."/>
            <person name="Coppola G."/>
            <person name="Wardell B."/>
            <person name="Micheletti D."/>
            <person name="Macalma T."/>
            <person name="Facci M."/>
            <person name="Mitchell J.T."/>
            <person name="Perazzolli M."/>
            <person name="Eldredge G."/>
            <person name="Gatto P."/>
            <person name="Oyzerski R."/>
            <person name="Moretto M."/>
            <person name="Gutin N."/>
            <person name="Stefanini M."/>
            <person name="Chen Y."/>
            <person name="Segala C."/>
            <person name="Davenport C."/>
            <person name="Dematte L."/>
            <person name="Mraz A."/>
            <person name="Battilana J."/>
            <person name="Stormo K."/>
            <person name="Costa F."/>
            <person name="Tao Q."/>
            <person name="Si-Ammour A."/>
            <person name="Harkins T."/>
            <person name="Lackey A."/>
            <person name="Perbost C."/>
            <person name="Taillon B."/>
            <person name="Stella A."/>
            <person name="Solovyev V."/>
            <person name="Fawcett J.A."/>
            <person name="Sterck L."/>
            <person name="Vandepoele K."/>
            <person name="Grando S.M."/>
            <person name="Toppo S."/>
            <person name="Moser C."/>
            <person name="Lanchbury J."/>
            <person name="Bogden R."/>
            <person name="Skolnick M."/>
            <person name="Sgaramella V."/>
            <person name="Bhatnagar S.K."/>
            <person name="Fontana P."/>
            <person name="Gutin A."/>
            <person name="Van de Peer Y."/>
            <person name="Salamini F."/>
            <person name="Viola R."/>
        </authorList>
    </citation>
    <scope>NUCLEOTIDE SEQUENCE</scope>
</reference>
<dbReference type="InterPro" id="IPR003609">
    <property type="entry name" value="Pan_app"/>
</dbReference>
<evidence type="ECO:0000256" key="6">
    <source>
        <dbReference type="ARBA" id="ARBA00022692"/>
    </source>
</evidence>
<name>A5BJG8_VITVI</name>
<evidence type="ECO:0000256" key="1">
    <source>
        <dbReference type="ARBA" id="ARBA00004251"/>
    </source>
</evidence>
<keyword evidence="6" id="KW-0812">Transmembrane</keyword>
<dbReference type="InterPro" id="IPR011009">
    <property type="entry name" value="Kinase-like_dom_sf"/>
</dbReference>
<dbReference type="GO" id="GO:0106310">
    <property type="term" value="F:protein serine kinase activity"/>
    <property type="evidence" value="ECO:0007669"/>
    <property type="project" value="RHEA"/>
</dbReference>
<dbReference type="Gene3D" id="3.30.200.20">
    <property type="entry name" value="Phosphorylase Kinase, domain 1"/>
    <property type="match status" value="1"/>
</dbReference>
<keyword evidence="4" id="KW-0597">Phosphoprotein</keyword>
<evidence type="ECO:0000256" key="17">
    <source>
        <dbReference type="ARBA" id="ARBA00047899"/>
    </source>
</evidence>
<protein>
    <recommendedName>
        <fullName evidence="19">Receptor-like serine/threonine-protein kinase</fullName>
        <ecNumber evidence="19">2.7.11.1</ecNumber>
    </recommendedName>
</protein>
<dbReference type="SUPFAM" id="SSF51110">
    <property type="entry name" value="alpha-D-mannose-specific plant lectins"/>
    <property type="match status" value="1"/>
</dbReference>
<dbReference type="GO" id="GO:0030246">
    <property type="term" value="F:carbohydrate binding"/>
    <property type="evidence" value="ECO:0007669"/>
    <property type="project" value="UniProtKB-KW"/>
</dbReference>
<feature type="domain" description="Bulb-type lectin" evidence="22">
    <location>
        <begin position="32"/>
        <end position="151"/>
    </location>
</feature>
<comment type="subcellular location">
    <subcellularLocation>
        <location evidence="1">Cell membrane</location>
        <topology evidence="1">Single-pass type I membrane protein</topology>
    </subcellularLocation>
</comment>
<dbReference type="FunFam" id="3.30.200.20:FF:000330">
    <property type="entry name" value="G-type lectin S-receptor-like serine/threonine-protein kinase At4g03230"/>
    <property type="match status" value="1"/>
</dbReference>
<evidence type="ECO:0000256" key="20">
    <source>
        <dbReference type="SAM" id="SignalP"/>
    </source>
</evidence>
<keyword evidence="12" id="KW-1133">Transmembrane helix</keyword>
<keyword evidence="9 19" id="KW-0547">Nucleotide-binding</keyword>
<dbReference type="EMBL" id="AM461582">
    <property type="protein sequence ID" value="CAN74670.1"/>
    <property type="molecule type" value="Genomic_DNA"/>
</dbReference>
<dbReference type="SUPFAM" id="SSF56112">
    <property type="entry name" value="Protein kinase-like (PK-like)"/>
    <property type="match status" value="1"/>
</dbReference>
<dbReference type="Gene3D" id="2.90.10.10">
    <property type="entry name" value="Bulb-type lectin domain"/>
    <property type="match status" value="1"/>
</dbReference>
<sequence length="751" mass="83446">MESSMCLSSAILSLCLSCMWLGVVPYISSAQTDTIKPGEELQFSEKLLVSAKGTFTLGFFSLESGSYLGIWFTIDAQKEKVWVANRDKPISGTDANLTLHADGKLMIMHSGGDPIVLNSNQAARNSTATLLDSGNFVLEEFNSDRSVKEKLWESFDNPTDTLLPGMKLGINLKTGQNWSLASWINEQVPAPGTFTLEWNGTQLVMKRRGGTYWSSGTLKNRSFEFIPWLSFDTCNNIYSFNSVANENEIYFSYKVPDGVVSEWALNSRGGLSDTNRPLFVTDDVCDGFEEYPGCAVQNPPTCRTRKDGFMKQSVHISESPSSIKEDSSLGPSDCQAICWNNCSCTACNTIYTNGTGCRFWSTKFTQAYAGDANREALYVLSSSRVTGERKMEEAMLHELATSNSFSDSKDVDHAGKRAHYLKLFSFDSIVAASNNFSSENKLGEGGFGPVYKGKLPEGQEIAVKRLSRGSGQGLVEFKNEIRLIARLQHMNLVRLLGCCSKGEEKMLIYEFMPNKSLDFFLFVATCPLKYAMEGIFSVKSDVYSFGVLLLEIVSGRKNKSFYHNDGALTINLAGYAWELWKEGTSLQLVDPMLEDFHSSTQMLRCIHIALLCVQESAADRPTMSTVISMLTNETVPLPNPNLPAFSIHHTVLELDSHKRGPESCSGSVNISEMEGMGWTTPYVGIKQMIKALCYVIRKEEYSRQTTEVESRDNPLLTLFHSPLPHGLKYLLRLAPLSQVLFALTMAMINPR</sequence>
<proteinExistence type="inferred from homology"/>
<dbReference type="GO" id="GO:0005524">
    <property type="term" value="F:ATP binding"/>
    <property type="evidence" value="ECO:0007669"/>
    <property type="project" value="UniProtKB-KW"/>
</dbReference>
<evidence type="ECO:0000259" key="21">
    <source>
        <dbReference type="PROSITE" id="PS50011"/>
    </source>
</evidence>
<evidence type="ECO:0000256" key="15">
    <source>
        <dbReference type="ARBA" id="ARBA00023170"/>
    </source>
</evidence>
<dbReference type="CDD" id="cd00028">
    <property type="entry name" value="B_lectin"/>
    <property type="match status" value="1"/>
</dbReference>
<keyword evidence="10 19" id="KW-0418">Kinase</keyword>
<accession>A5BJG8</accession>
<evidence type="ECO:0000256" key="5">
    <source>
        <dbReference type="ARBA" id="ARBA00022679"/>
    </source>
</evidence>
<feature type="domain" description="Protein kinase" evidence="21">
    <location>
        <begin position="436"/>
        <end position="751"/>
    </location>
</feature>
<dbReference type="InterPro" id="IPR001480">
    <property type="entry name" value="Bulb-type_lectin_dom"/>
</dbReference>
<evidence type="ECO:0000256" key="12">
    <source>
        <dbReference type="ARBA" id="ARBA00022989"/>
    </source>
</evidence>
<evidence type="ECO:0000256" key="11">
    <source>
        <dbReference type="ARBA" id="ARBA00022840"/>
    </source>
</evidence>
<evidence type="ECO:0000256" key="18">
    <source>
        <dbReference type="ARBA" id="ARBA00048679"/>
    </source>
</evidence>
<dbReference type="InterPro" id="IPR001245">
    <property type="entry name" value="Ser-Thr/Tyr_kinase_cat_dom"/>
</dbReference>
<dbReference type="FunFam" id="2.90.10.10:FF:000009">
    <property type="entry name" value="Receptor-like serine/threonine-protein kinase SD1-8"/>
    <property type="match status" value="1"/>
</dbReference>
<gene>
    <name evidence="23" type="ORF">VITISV_000269</name>
</gene>
<evidence type="ECO:0000256" key="10">
    <source>
        <dbReference type="ARBA" id="ARBA00022777"/>
    </source>
</evidence>
<evidence type="ECO:0000256" key="8">
    <source>
        <dbReference type="ARBA" id="ARBA00022734"/>
    </source>
</evidence>
<dbReference type="PROSITE" id="PS50011">
    <property type="entry name" value="PROTEIN_KINASE_DOM"/>
    <property type="match status" value="1"/>
</dbReference>
<dbReference type="Pfam" id="PF07714">
    <property type="entry name" value="PK_Tyr_Ser-Thr"/>
    <property type="match status" value="2"/>
</dbReference>
<dbReference type="PANTHER" id="PTHR27002:SF1063">
    <property type="entry name" value="RECEPTOR-LIKE SERINE_THREONINE-PROTEIN KINASE"/>
    <property type="match status" value="1"/>
</dbReference>
<feature type="signal peptide" evidence="20">
    <location>
        <begin position="1"/>
        <end position="30"/>
    </location>
</feature>
<keyword evidence="14" id="KW-1015">Disulfide bond</keyword>
<evidence type="ECO:0000256" key="14">
    <source>
        <dbReference type="ARBA" id="ARBA00023157"/>
    </source>
</evidence>
<keyword evidence="16" id="KW-0325">Glycoprotein</keyword>
<dbReference type="Pfam" id="PF01453">
    <property type="entry name" value="B_lectin"/>
    <property type="match status" value="1"/>
</dbReference>
<evidence type="ECO:0000256" key="13">
    <source>
        <dbReference type="ARBA" id="ARBA00023136"/>
    </source>
</evidence>
<keyword evidence="8" id="KW-0430">Lectin</keyword>
<evidence type="ECO:0000256" key="16">
    <source>
        <dbReference type="ARBA" id="ARBA00023180"/>
    </source>
</evidence>
<feature type="chain" id="PRO_5002679865" description="Receptor-like serine/threonine-protein kinase" evidence="20">
    <location>
        <begin position="31"/>
        <end position="751"/>
    </location>
</feature>
<dbReference type="Gene3D" id="1.10.510.10">
    <property type="entry name" value="Transferase(Phosphotransferase) domain 1"/>
    <property type="match status" value="1"/>
</dbReference>
<evidence type="ECO:0000256" key="9">
    <source>
        <dbReference type="ARBA" id="ARBA00022741"/>
    </source>
</evidence>
<dbReference type="PROSITE" id="PS50927">
    <property type="entry name" value="BULB_LECTIN"/>
    <property type="match status" value="1"/>
</dbReference>
<keyword evidence="5 19" id="KW-0808">Transferase</keyword>
<dbReference type="SMART" id="SM00108">
    <property type="entry name" value="B_lectin"/>
    <property type="match status" value="1"/>
</dbReference>
<evidence type="ECO:0000313" key="23">
    <source>
        <dbReference type="EMBL" id="CAN74670.1"/>
    </source>
</evidence>
<evidence type="ECO:0000256" key="4">
    <source>
        <dbReference type="ARBA" id="ARBA00022553"/>
    </source>
</evidence>
<evidence type="ECO:0000256" key="3">
    <source>
        <dbReference type="ARBA" id="ARBA00022527"/>
    </source>
</evidence>
<evidence type="ECO:0000256" key="2">
    <source>
        <dbReference type="ARBA" id="ARBA00022475"/>
    </source>
</evidence>
<keyword evidence="11 19" id="KW-0067">ATP-binding</keyword>
<organism evidence="23">
    <name type="scientific">Vitis vinifera</name>
    <name type="common">Grape</name>
    <dbReference type="NCBI Taxonomy" id="29760"/>
    <lineage>
        <taxon>Eukaryota</taxon>
        <taxon>Viridiplantae</taxon>
        <taxon>Streptophyta</taxon>
        <taxon>Embryophyta</taxon>
        <taxon>Tracheophyta</taxon>
        <taxon>Spermatophyta</taxon>
        <taxon>Magnoliopsida</taxon>
        <taxon>eudicotyledons</taxon>
        <taxon>Gunneridae</taxon>
        <taxon>Pentapetalae</taxon>
        <taxon>rosids</taxon>
        <taxon>Vitales</taxon>
        <taxon>Vitaceae</taxon>
        <taxon>Viteae</taxon>
        <taxon>Vitis</taxon>
    </lineage>
</organism>
<dbReference type="GO" id="GO:0004674">
    <property type="term" value="F:protein serine/threonine kinase activity"/>
    <property type="evidence" value="ECO:0007669"/>
    <property type="project" value="UniProtKB-KW"/>
</dbReference>
<keyword evidence="3 19" id="KW-0723">Serine/threonine-protein kinase</keyword>
<dbReference type="EC" id="2.7.11.1" evidence="19"/>
<keyword evidence="15" id="KW-0675">Receptor</keyword>
<evidence type="ECO:0000256" key="7">
    <source>
        <dbReference type="ARBA" id="ARBA00022729"/>
    </source>
</evidence>
<keyword evidence="2" id="KW-1003">Cell membrane</keyword>
<dbReference type="InterPro" id="IPR036426">
    <property type="entry name" value="Bulb-type_lectin_dom_sf"/>
</dbReference>
<comment type="similarity">
    <text evidence="19">Belongs to the protein kinase superfamily. Ser/Thr protein kinase family.</text>
</comment>
<keyword evidence="7 20" id="KW-0732">Signal</keyword>
<dbReference type="InterPro" id="IPR000719">
    <property type="entry name" value="Prot_kinase_dom"/>
</dbReference>
<dbReference type="Pfam" id="PF08276">
    <property type="entry name" value="PAN_2"/>
    <property type="match status" value="1"/>
</dbReference>